<gene>
    <name evidence="1" type="ORF">LSINAPIS_LOCUS7248</name>
</gene>
<dbReference type="Proteomes" id="UP000324832">
    <property type="component" value="Unassembled WGS sequence"/>
</dbReference>
<evidence type="ECO:0000313" key="2">
    <source>
        <dbReference type="Proteomes" id="UP000324832"/>
    </source>
</evidence>
<evidence type="ECO:0000313" key="1">
    <source>
        <dbReference type="EMBL" id="VVC95561.1"/>
    </source>
</evidence>
<dbReference type="EMBL" id="FZQP02002338">
    <property type="protein sequence ID" value="VVC95561.1"/>
    <property type="molecule type" value="Genomic_DNA"/>
</dbReference>
<name>A0A5E4QBD6_9NEOP</name>
<dbReference type="AlphaFoldDB" id="A0A5E4QBD6"/>
<accession>A0A5E4QBD6</accession>
<reference evidence="1 2" key="1">
    <citation type="submission" date="2017-07" db="EMBL/GenBank/DDBJ databases">
        <authorList>
            <person name="Talla V."/>
            <person name="Backstrom N."/>
        </authorList>
    </citation>
    <scope>NUCLEOTIDE SEQUENCE [LARGE SCALE GENOMIC DNA]</scope>
</reference>
<organism evidence="1 2">
    <name type="scientific">Leptidea sinapis</name>
    <dbReference type="NCBI Taxonomy" id="189913"/>
    <lineage>
        <taxon>Eukaryota</taxon>
        <taxon>Metazoa</taxon>
        <taxon>Ecdysozoa</taxon>
        <taxon>Arthropoda</taxon>
        <taxon>Hexapoda</taxon>
        <taxon>Insecta</taxon>
        <taxon>Pterygota</taxon>
        <taxon>Neoptera</taxon>
        <taxon>Endopterygota</taxon>
        <taxon>Lepidoptera</taxon>
        <taxon>Glossata</taxon>
        <taxon>Ditrysia</taxon>
        <taxon>Papilionoidea</taxon>
        <taxon>Pieridae</taxon>
        <taxon>Dismorphiinae</taxon>
        <taxon>Leptidea</taxon>
    </lineage>
</organism>
<proteinExistence type="predicted"/>
<protein>
    <submittedName>
        <fullName evidence="1">Uncharacterized protein</fullName>
    </submittedName>
</protein>
<sequence>MKDKCAYVQTGLIHSLATQEVEYEPLLATAQQYPCYGVCSGVYQLRNEPPRVAYGQPIKAGSNVGFRSVQEKKPPRRSGLFESLLRIPGAVADNVISGEVKI</sequence>
<keyword evidence="2" id="KW-1185">Reference proteome</keyword>